<comment type="function">
    <text evidence="4">Catalyzes the deamination of 5-methylthioadenosine and S-adenosyl-L-homocysteine into 5-methylthioinosine and S-inosyl-L-homocysteine, respectively. Is also able to deaminate adenosine.</text>
</comment>
<dbReference type="GO" id="GO:0050270">
    <property type="term" value="F:S-adenosylhomocysteine deaminase activity"/>
    <property type="evidence" value="ECO:0007669"/>
    <property type="project" value="UniProtKB-UniRule"/>
</dbReference>
<dbReference type="FunCoup" id="A0A1Q6DXT6">
    <property type="interactions" value="24"/>
</dbReference>
<feature type="binding site" evidence="4">
    <location>
        <position position="93"/>
    </location>
    <ligand>
        <name>substrate</name>
    </ligand>
</feature>
<feature type="binding site" evidence="4">
    <location>
        <position position="66"/>
    </location>
    <ligand>
        <name>Zn(2+)</name>
        <dbReference type="ChEBI" id="CHEBI:29105"/>
    </ligand>
</feature>
<proteinExistence type="inferred from homology"/>
<dbReference type="InterPro" id="IPR011059">
    <property type="entry name" value="Metal-dep_hydrolase_composite"/>
</dbReference>
<dbReference type="HAMAP" id="MF_01281">
    <property type="entry name" value="MTA_SAH_deamin"/>
    <property type="match status" value="1"/>
</dbReference>
<evidence type="ECO:0000313" key="7">
    <source>
        <dbReference type="Proteomes" id="UP000185744"/>
    </source>
</evidence>
<evidence type="ECO:0000313" key="6">
    <source>
        <dbReference type="EMBL" id="OKY79175.1"/>
    </source>
</evidence>
<comment type="catalytic activity">
    <reaction evidence="4">
        <text>S-methyl-5'-thioadenosine + H2O + H(+) = S-methyl-5'-thioinosine + NH4(+)</text>
        <dbReference type="Rhea" id="RHEA:25025"/>
        <dbReference type="ChEBI" id="CHEBI:15377"/>
        <dbReference type="ChEBI" id="CHEBI:15378"/>
        <dbReference type="ChEBI" id="CHEBI:17509"/>
        <dbReference type="ChEBI" id="CHEBI:28938"/>
        <dbReference type="ChEBI" id="CHEBI:48595"/>
        <dbReference type="EC" id="3.5.4.31"/>
    </reaction>
</comment>
<feature type="domain" description="Amidohydrolase-related" evidence="5">
    <location>
        <begin position="55"/>
        <end position="401"/>
    </location>
</feature>
<dbReference type="InterPro" id="IPR023512">
    <property type="entry name" value="Deaminase_MtaD/DadD"/>
</dbReference>
<dbReference type="PANTHER" id="PTHR43794">
    <property type="entry name" value="AMINOHYDROLASE SSNA-RELATED"/>
    <property type="match status" value="1"/>
</dbReference>
<dbReference type="Proteomes" id="UP000185744">
    <property type="component" value="Unassembled WGS sequence"/>
</dbReference>
<dbReference type="PANTHER" id="PTHR43794:SF11">
    <property type="entry name" value="AMIDOHYDROLASE-RELATED DOMAIN-CONTAINING PROTEIN"/>
    <property type="match status" value="1"/>
</dbReference>
<dbReference type="STRING" id="1903181.BTN85_1682"/>
<dbReference type="EC" id="3.5.4.28" evidence="4"/>
<dbReference type="Gene3D" id="2.30.40.10">
    <property type="entry name" value="Urease, subunit C, domain 1"/>
    <property type="match status" value="1"/>
</dbReference>
<keyword evidence="2 4" id="KW-0378">Hydrolase</keyword>
<feature type="binding site" evidence="4">
    <location>
        <position position="298"/>
    </location>
    <ligand>
        <name>Zn(2+)</name>
        <dbReference type="ChEBI" id="CHEBI:29105"/>
    </ligand>
</feature>
<dbReference type="InterPro" id="IPR032466">
    <property type="entry name" value="Metal_Hydrolase"/>
</dbReference>
<comment type="caution">
    <text evidence="4">Lacks conserved residue(s) required for the propagation of feature annotation.</text>
</comment>
<feature type="binding site" evidence="4">
    <location>
        <position position="210"/>
    </location>
    <ligand>
        <name>Zn(2+)</name>
        <dbReference type="ChEBI" id="CHEBI:29105"/>
    </ligand>
</feature>
<dbReference type="GO" id="GO:0046872">
    <property type="term" value="F:metal ion binding"/>
    <property type="evidence" value="ECO:0007669"/>
    <property type="project" value="UniProtKB-KW"/>
</dbReference>
<dbReference type="Gene3D" id="3.20.20.140">
    <property type="entry name" value="Metal-dependent hydrolases"/>
    <property type="match status" value="1"/>
</dbReference>
<organism evidence="6 7">
    <name type="scientific">Methanohalarchaeum thermophilum</name>
    <dbReference type="NCBI Taxonomy" id="1903181"/>
    <lineage>
        <taxon>Archaea</taxon>
        <taxon>Methanobacteriati</taxon>
        <taxon>Methanobacteriota</taxon>
        <taxon>Methanonatronarchaeia</taxon>
        <taxon>Methanonatronarchaeales</taxon>
        <taxon>Methanonatronarchaeaceae</taxon>
        <taxon>Candidatus Methanohalarchaeum</taxon>
    </lineage>
</organism>
<evidence type="ECO:0000256" key="1">
    <source>
        <dbReference type="ARBA" id="ARBA00022723"/>
    </source>
</evidence>
<feature type="binding site" evidence="4">
    <location>
        <position position="64"/>
    </location>
    <ligand>
        <name>Zn(2+)</name>
        <dbReference type="ChEBI" id="CHEBI:29105"/>
    </ligand>
</feature>
<dbReference type="InterPro" id="IPR006680">
    <property type="entry name" value="Amidohydro-rel"/>
</dbReference>
<dbReference type="GO" id="GO:0090614">
    <property type="term" value="F:5'-methylthioadenosine deaminase activity"/>
    <property type="evidence" value="ECO:0007669"/>
    <property type="project" value="UniProtKB-UniRule"/>
</dbReference>
<keyword evidence="7" id="KW-1185">Reference proteome</keyword>
<accession>A0A1Q6DXT6</accession>
<dbReference type="SUPFAM" id="SSF51556">
    <property type="entry name" value="Metallo-dependent hydrolases"/>
    <property type="match status" value="1"/>
</dbReference>
<dbReference type="SUPFAM" id="SSF51338">
    <property type="entry name" value="Composite domain of metallo-dependent hydrolases"/>
    <property type="match status" value="1"/>
</dbReference>
<comment type="caution">
    <text evidence="6">The sequence shown here is derived from an EMBL/GenBank/DDBJ whole genome shotgun (WGS) entry which is preliminary data.</text>
</comment>
<feature type="binding site" evidence="4">
    <location>
        <position position="298"/>
    </location>
    <ligand>
        <name>substrate</name>
    </ligand>
</feature>
<comment type="catalytic activity">
    <reaction evidence="4">
        <text>S-adenosyl-L-homocysteine + H2O + H(+) = S-inosyl-L-homocysteine + NH4(+)</text>
        <dbReference type="Rhea" id="RHEA:20716"/>
        <dbReference type="ChEBI" id="CHEBI:15377"/>
        <dbReference type="ChEBI" id="CHEBI:15378"/>
        <dbReference type="ChEBI" id="CHEBI:28938"/>
        <dbReference type="ChEBI" id="CHEBI:57856"/>
        <dbReference type="ChEBI" id="CHEBI:57985"/>
        <dbReference type="EC" id="3.5.4.28"/>
    </reaction>
</comment>
<sequence>MDIDLILKDGYTIPITSKPRKLTIAIDEGRIIDLGDKKTIKNKYSGKEIDASRKIVLPGLINTHSHIPMTLLRGLADDLPLKTWLEDYIWPAEANLEATDIYRGAMLGCMELIKNGITCFNDMYFHMEQVAEVVKETGLRANLSYGMVTKNKEGNEIEEELREGVSFAERYQGQADGKITTSLAPHSPSTCSKSFLEETREKARGRIQIHLSETEEEFEEIHSKHGMTPVQYLDEIGLLSPDLLAAHSVHLANKDLGLLHQNQVKVSHNPSSNMKLASGAAPVQDMIDYGLTVSLGTDGAASNNCLNIFREMKTAALLQKIKNGDPTSLKARDALKMATINGASSLGLEDEIGSIEEGKKADIILLNGNESTLNPRYDIVSNLVYSANGSEVTDVLVDGEIIMRENSLLTLDEREVLKRTEKSSKKIRSKVIE</sequence>
<protein>
    <recommendedName>
        <fullName evidence="4">5-methylthioadenosine/S-adenosylhomocysteine deaminase</fullName>
        <shortName evidence="4">MTA/SAH deaminase</shortName>
        <ecNumber evidence="4">3.5.4.28</ecNumber>
        <ecNumber evidence="4">3.5.4.31</ecNumber>
    </recommendedName>
</protein>
<evidence type="ECO:0000256" key="2">
    <source>
        <dbReference type="ARBA" id="ARBA00022801"/>
    </source>
</evidence>
<evidence type="ECO:0000259" key="5">
    <source>
        <dbReference type="Pfam" id="PF01979"/>
    </source>
</evidence>
<dbReference type="AlphaFoldDB" id="A0A1Q6DXT6"/>
<dbReference type="InterPro" id="IPR050287">
    <property type="entry name" value="MTA/SAH_deaminase"/>
</dbReference>
<dbReference type="CDD" id="cd01298">
    <property type="entry name" value="ATZ_TRZ_like"/>
    <property type="match status" value="1"/>
</dbReference>
<dbReference type="Pfam" id="PF01979">
    <property type="entry name" value="Amidohydro_1"/>
    <property type="match status" value="1"/>
</dbReference>
<keyword evidence="1 4" id="KW-0479">Metal-binding</keyword>
<evidence type="ECO:0000256" key="4">
    <source>
        <dbReference type="HAMAP-Rule" id="MF_01281"/>
    </source>
</evidence>
<reference evidence="6" key="1">
    <citation type="submission" date="2016-12" db="EMBL/GenBank/DDBJ databases">
        <title>Discovery of methanogenic haloarchaea.</title>
        <authorList>
            <person name="Sorokin D.Y."/>
            <person name="Makarova K.S."/>
            <person name="Abbas B."/>
            <person name="Ferrer M."/>
            <person name="Golyshin P.N."/>
        </authorList>
    </citation>
    <scope>NUCLEOTIDE SEQUENCE [LARGE SCALE GENOMIC DNA]</scope>
    <source>
        <strain evidence="6">HMET1</strain>
    </source>
</reference>
<dbReference type="EMBL" id="MSDW01000001">
    <property type="protein sequence ID" value="OKY79175.1"/>
    <property type="molecule type" value="Genomic_DNA"/>
</dbReference>
<comment type="cofactor">
    <cofactor evidence="4">
        <name>Zn(2+)</name>
        <dbReference type="ChEBI" id="CHEBI:29105"/>
    </cofactor>
    <text evidence="4">Binds 1 zinc ion per subunit.</text>
</comment>
<dbReference type="InParanoid" id="A0A1Q6DXT6"/>
<name>A0A1Q6DXT6_METT1</name>
<comment type="similarity">
    <text evidence="4">Belongs to the metallo-dependent hydrolases superfamily. MTA/SAH deaminase family.</text>
</comment>
<dbReference type="FunFam" id="3.20.20.140:FF:000014">
    <property type="entry name" value="5-methylthioadenosine/S-adenosylhomocysteine deaminase"/>
    <property type="match status" value="1"/>
</dbReference>
<evidence type="ECO:0000256" key="3">
    <source>
        <dbReference type="ARBA" id="ARBA00022833"/>
    </source>
</evidence>
<dbReference type="EC" id="3.5.4.31" evidence="4"/>
<feature type="binding site" evidence="4">
    <location>
        <position position="213"/>
    </location>
    <ligand>
        <name>substrate</name>
    </ligand>
</feature>
<gene>
    <name evidence="4" type="primary">mtaD</name>
    <name evidence="6" type="ORF">BTN85_1682</name>
</gene>
<keyword evidence="3 4" id="KW-0862">Zinc</keyword>
<feature type="binding site" evidence="4">
    <location>
        <position position="186"/>
    </location>
    <ligand>
        <name>substrate</name>
    </ligand>
</feature>